<evidence type="ECO:0000313" key="1">
    <source>
        <dbReference type="EMBL" id="GGJ51851.1"/>
    </source>
</evidence>
<accession>A0ABQ2DAY2</accession>
<gene>
    <name evidence="1" type="ORF">GCM10007173_08090</name>
</gene>
<proteinExistence type="predicted"/>
<organism evidence="1 2">
    <name type="scientific">Glutamicibacter ardleyensis</name>
    <dbReference type="NCBI Taxonomy" id="225894"/>
    <lineage>
        <taxon>Bacteria</taxon>
        <taxon>Bacillati</taxon>
        <taxon>Actinomycetota</taxon>
        <taxon>Actinomycetes</taxon>
        <taxon>Micrococcales</taxon>
        <taxon>Micrococcaceae</taxon>
        <taxon>Glutamicibacter</taxon>
    </lineage>
</organism>
<protein>
    <submittedName>
        <fullName evidence="1">Uncharacterized protein</fullName>
    </submittedName>
</protein>
<reference evidence="2" key="1">
    <citation type="journal article" date="2019" name="Int. J. Syst. Evol. Microbiol.">
        <title>The Global Catalogue of Microorganisms (GCM) 10K type strain sequencing project: providing services to taxonomists for standard genome sequencing and annotation.</title>
        <authorList>
            <consortium name="The Broad Institute Genomics Platform"/>
            <consortium name="The Broad Institute Genome Sequencing Center for Infectious Disease"/>
            <person name="Wu L."/>
            <person name="Ma J."/>
        </authorList>
    </citation>
    <scope>NUCLEOTIDE SEQUENCE [LARGE SCALE GENOMIC DNA]</scope>
    <source>
        <strain evidence="2">CGMCC 1.3685</strain>
    </source>
</reference>
<dbReference type="Proteomes" id="UP000606115">
    <property type="component" value="Unassembled WGS sequence"/>
</dbReference>
<dbReference type="RefSeq" id="WP_096255111.1">
    <property type="nucleotide sequence ID" value="NZ_JBHLUT010000002.1"/>
</dbReference>
<evidence type="ECO:0000313" key="2">
    <source>
        <dbReference type="Proteomes" id="UP000606115"/>
    </source>
</evidence>
<keyword evidence="2" id="KW-1185">Reference proteome</keyword>
<dbReference type="EMBL" id="BMKX01000001">
    <property type="protein sequence ID" value="GGJ51851.1"/>
    <property type="molecule type" value="Genomic_DNA"/>
</dbReference>
<name>A0ABQ2DAY2_9MICC</name>
<sequence>MNDTMMKISQPETQEVPRPRFGAAHVWVESPLQLLSAVETHAAGLLGDEVYVIPRRGMPLEATTGALLKNSPAGLHFMPAAKRPPQPNSSRERYVTGDAYSGRIQRTLLTGVKAKEVVIIDDGLATLALIRQLVSEEPTPLVRARAKNTPARHALGLAMWHRLRGLAREGRLLIVSALQVDVQLKKRMEELGIKFAQHRFEWLATQPVAERFTEPTLLIGSAMAADSIIHAEPYLQWIRSIAAEGPVAYFPHRRETEQMLSELRQIPNVILKEHTIPIEMRLRDLRPGQEIRALPSTVIPSLRLLLGNEARSLYAQPVPDHWWTSDTSQDLRDHLSSSLKV</sequence>
<comment type="caution">
    <text evidence="1">The sequence shown here is derived from an EMBL/GenBank/DDBJ whole genome shotgun (WGS) entry which is preliminary data.</text>
</comment>